<keyword evidence="1" id="KW-1133">Transmembrane helix</keyword>
<keyword evidence="1" id="KW-0472">Membrane</keyword>
<accession>A0A5N6WKX7</accession>
<evidence type="ECO:0000313" key="3">
    <source>
        <dbReference type="Proteomes" id="UP000325945"/>
    </source>
</evidence>
<name>A0A5N6WKX7_9EURO</name>
<keyword evidence="3" id="KW-1185">Reference proteome</keyword>
<dbReference type="EMBL" id="ML741867">
    <property type="protein sequence ID" value="KAE8321515.1"/>
    <property type="molecule type" value="Genomic_DNA"/>
</dbReference>
<protein>
    <submittedName>
        <fullName evidence="2">Uncharacterized protein</fullName>
    </submittedName>
</protein>
<feature type="transmembrane region" description="Helical" evidence="1">
    <location>
        <begin position="57"/>
        <end position="76"/>
    </location>
</feature>
<dbReference type="Proteomes" id="UP000325945">
    <property type="component" value="Unassembled WGS sequence"/>
</dbReference>
<reference evidence="3" key="1">
    <citation type="submission" date="2019-04" db="EMBL/GenBank/DDBJ databases">
        <title>Friends and foes A comparative genomics studyof 23 Aspergillus species from section Flavi.</title>
        <authorList>
            <consortium name="DOE Joint Genome Institute"/>
            <person name="Kjaerbolling I."/>
            <person name="Vesth T."/>
            <person name="Frisvad J.C."/>
            <person name="Nybo J.L."/>
            <person name="Theobald S."/>
            <person name="Kildgaard S."/>
            <person name="Isbrandt T."/>
            <person name="Kuo A."/>
            <person name="Sato A."/>
            <person name="Lyhne E.K."/>
            <person name="Kogle M.E."/>
            <person name="Wiebenga A."/>
            <person name="Kun R.S."/>
            <person name="Lubbers R.J."/>
            <person name="Makela M.R."/>
            <person name="Barry K."/>
            <person name="Chovatia M."/>
            <person name="Clum A."/>
            <person name="Daum C."/>
            <person name="Haridas S."/>
            <person name="He G."/>
            <person name="LaButti K."/>
            <person name="Lipzen A."/>
            <person name="Mondo S."/>
            <person name="Riley R."/>
            <person name="Salamov A."/>
            <person name="Simmons B.A."/>
            <person name="Magnuson J.K."/>
            <person name="Henrissat B."/>
            <person name="Mortensen U.H."/>
            <person name="Larsen T.O."/>
            <person name="Devries R.P."/>
            <person name="Grigoriev I.V."/>
            <person name="Machida M."/>
            <person name="Baker S.E."/>
            <person name="Andersen M.R."/>
        </authorList>
    </citation>
    <scope>NUCLEOTIDE SEQUENCE [LARGE SCALE GENOMIC DNA]</scope>
    <source>
        <strain evidence="3">CBS 130017</strain>
    </source>
</reference>
<evidence type="ECO:0000313" key="2">
    <source>
        <dbReference type="EMBL" id="KAE8321515.1"/>
    </source>
</evidence>
<gene>
    <name evidence="2" type="ORF">BDV39DRAFT_12218</name>
</gene>
<keyword evidence="1" id="KW-0812">Transmembrane</keyword>
<organism evidence="2 3">
    <name type="scientific">Aspergillus sergii</name>
    <dbReference type="NCBI Taxonomy" id="1034303"/>
    <lineage>
        <taxon>Eukaryota</taxon>
        <taxon>Fungi</taxon>
        <taxon>Dikarya</taxon>
        <taxon>Ascomycota</taxon>
        <taxon>Pezizomycotina</taxon>
        <taxon>Eurotiomycetes</taxon>
        <taxon>Eurotiomycetidae</taxon>
        <taxon>Eurotiales</taxon>
        <taxon>Aspergillaceae</taxon>
        <taxon>Aspergillus</taxon>
        <taxon>Aspergillus subgen. Circumdati</taxon>
    </lineage>
</organism>
<dbReference type="AlphaFoldDB" id="A0A5N6WKX7"/>
<sequence length="84" mass="9401">MRKHSSDQPDIALLSSCIWVRGFTSVAYFSPVQSQGHEQLIPFHACRELTPRPLMSVPVFCPLFFSLSFFLCPSLVDTPLPSTS</sequence>
<proteinExistence type="predicted"/>
<evidence type="ECO:0000256" key="1">
    <source>
        <dbReference type="SAM" id="Phobius"/>
    </source>
</evidence>